<dbReference type="Proteomes" id="UP000685013">
    <property type="component" value="Chromosome 14"/>
</dbReference>
<sequence>MKLVWSPERASKAYIDTVKSCEIYSEFGVAELLSAMAAGWNAKLIVETWSYGGPVATSVGLAIAAGHTGGRHLCIVADERSRSKYVEAMREAGVSSVAEIVIGDAEAVAAEVEGVDFLVADCRGKDFARVLRVVRASERGAVLVCKNAWERKVLGFRWQGVLRKGTRVVKSVFLPVGRGLEIAHIGSAGGSSNSTANGGRWIKHVDLRSYEDLIVTSVDPINIANHNGRHHLCIVVSYEQSRSKYVEEMRADRVSSLSKIVIGDIENKLRTRANPTTLKLVHITHIDRSASLYDNDAVLPIPQPRGTRM</sequence>
<accession>A0AAV6ML77</accession>
<dbReference type="Pfam" id="PF07279">
    <property type="entry name" value="DUF1442"/>
    <property type="match status" value="1"/>
</dbReference>
<evidence type="ECO:0000313" key="2">
    <source>
        <dbReference type="Proteomes" id="UP000685013"/>
    </source>
</evidence>
<dbReference type="PANTHER" id="PTHR33593">
    <property type="entry name" value="DUF1442 FAMILY PROTEIN"/>
    <property type="match status" value="1"/>
</dbReference>
<proteinExistence type="predicted"/>
<reference evidence="1 2" key="1">
    <citation type="journal article" date="2021" name="Hortic Res">
        <title>The domestication of Cucurbita argyrosperma as revealed by the genome of its wild relative.</title>
        <authorList>
            <person name="Barrera-Redondo J."/>
            <person name="Sanchez-de la Vega G."/>
            <person name="Aguirre-Liguori J.A."/>
            <person name="Castellanos-Morales G."/>
            <person name="Gutierrez-Guerrero Y.T."/>
            <person name="Aguirre-Dugua X."/>
            <person name="Aguirre-Planter E."/>
            <person name="Tenaillon M.I."/>
            <person name="Lira-Saade R."/>
            <person name="Eguiarte L.E."/>
        </authorList>
    </citation>
    <scope>NUCLEOTIDE SEQUENCE [LARGE SCALE GENOMIC DNA]</scope>
    <source>
        <strain evidence="1">JBR-2021</strain>
    </source>
</reference>
<dbReference type="PANTHER" id="PTHR33593:SF28">
    <property type="entry name" value="ANKYRIN REPEAT_KH DOMAIN PROTEIN (DUF1442)"/>
    <property type="match status" value="1"/>
</dbReference>
<dbReference type="AlphaFoldDB" id="A0AAV6ML77"/>
<gene>
    <name evidence="1" type="ORF">SDJN03_22560</name>
</gene>
<name>A0AAV6ML77_9ROSI</name>
<dbReference type="InterPro" id="IPR009902">
    <property type="entry name" value="DUF1442"/>
</dbReference>
<keyword evidence="2" id="KW-1185">Reference proteome</keyword>
<evidence type="ECO:0000313" key="1">
    <source>
        <dbReference type="EMBL" id="KAG6582558.1"/>
    </source>
</evidence>
<protein>
    <submittedName>
        <fullName evidence="1">Uncharacterized protein</fullName>
    </submittedName>
</protein>
<comment type="caution">
    <text evidence="1">The sequence shown here is derived from an EMBL/GenBank/DDBJ whole genome shotgun (WGS) entry which is preliminary data.</text>
</comment>
<feature type="non-terminal residue" evidence="1">
    <location>
        <position position="1"/>
    </location>
</feature>
<dbReference type="EMBL" id="JAGKQH010000014">
    <property type="protein sequence ID" value="KAG6582558.1"/>
    <property type="molecule type" value="Genomic_DNA"/>
</dbReference>
<organism evidence="1 2">
    <name type="scientific">Cucurbita argyrosperma subsp. sororia</name>
    <dbReference type="NCBI Taxonomy" id="37648"/>
    <lineage>
        <taxon>Eukaryota</taxon>
        <taxon>Viridiplantae</taxon>
        <taxon>Streptophyta</taxon>
        <taxon>Embryophyta</taxon>
        <taxon>Tracheophyta</taxon>
        <taxon>Spermatophyta</taxon>
        <taxon>Magnoliopsida</taxon>
        <taxon>eudicotyledons</taxon>
        <taxon>Gunneridae</taxon>
        <taxon>Pentapetalae</taxon>
        <taxon>rosids</taxon>
        <taxon>fabids</taxon>
        <taxon>Cucurbitales</taxon>
        <taxon>Cucurbitaceae</taxon>
        <taxon>Cucurbiteae</taxon>
        <taxon>Cucurbita</taxon>
    </lineage>
</organism>